<keyword evidence="2" id="KW-0808">Transferase</keyword>
<dbReference type="PANTHER" id="PTHR43861">
    <property type="entry name" value="TRANS-ACONITATE 2-METHYLTRANSFERASE-RELATED"/>
    <property type="match status" value="1"/>
</dbReference>
<sequence>MPEKVPTSSNDVRFFRDHSLRVVELLDPRPGEHILDIGCGDGELSARLGERGAIVTGIDIDPAAVASARERGIDAMTQDAQGLRLPAQFDAVFSHAAIHWMPDAEGVFTGAWRALKSGGRFVAETGAHRNIAAIHTALIATLLQFDVPEEKIPRFFYPAADECCDLLEACGFSVTMIQTFHRPTPLPLGIRAWFEMFAKPFFGTIPERDRDDAMRHAERLLCPVLKTSRGDWVADYVHLRFKARKRTP</sequence>
<feature type="domain" description="Methyltransferase type 11" evidence="1">
    <location>
        <begin position="35"/>
        <end position="122"/>
    </location>
</feature>
<dbReference type="OrthoDB" id="5513623at2"/>
<organism evidence="2 3">
    <name type="scientific">Pandoraea anhela</name>
    <dbReference type="NCBI Taxonomy" id="2508295"/>
    <lineage>
        <taxon>Bacteria</taxon>
        <taxon>Pseudomonadati</taxon>
        <taxon>Pseudomonadota</taxon>
        <taxon>Betaproteobacteria</taxon>
        <taxon>Burkholderiales</taxon>
        <taxon>Burkholderiaceae</taxon>
        <taxon>Pandoraea</taxon>
    </lineage>
</organism>
<dbReference type="InterPro" id="IPR013216">
    <property type="entry name" value="Methyltransf_11"/>
</dbReference>
<dbReference type="InterPro" id="IPR029063">
    <property type="entry name" value="SAM-dependent_MTases_sf"/>
</dbReference>
<evidence type="ECO:0000313" key="3">
    <source>
        <dbReference type="Proteomes" id="UP000406256"/>
    </source>
</evidence>
<dbReference type="SUPFAM" id="SSF53335">
    <property type="entry name" value="S-adenosyl-L-methionine-dependent methyltransferases"/>
    <property type="match status" value="1"/>
</dbReference>
<dbReference type="Pfam" id="PF08241">
    <property type="entry name" value="Methyltransf_11"/>
    <property type="match status" value="1"/>
</dbReference>
<protein>
    <submittedName>
        <fullName evidence="2">Methylase</fullName>
    </submittedName>
</protein>
<evidence type="ECO:0000259" key="1">
    <source>
        <dbReference type="Pfam" id="PF08241"/>
    </source>
</evidence>
<dbReference type="GO" id="GO:0008757">
    <property type="term" value="F:S-adenosylmethionine-dependent methyltransferase activity"/>
    <property type="evidence" value="ECO:0007669"/>
    <property type="project" value="InterPro"/>
</dbReference>
<keyword evidence="3" id="KW-1185">Reference proteome</keyword>
<dbReference type="PANTHER" id="PTHR43861:SF1">
    <property type="entry name" value="TRANS-ACONITATE 2-METHYLTRANSFERASE"/>
    <property type="match status" value="1"/>
</dbReference>
<accession>A0A5E4WIC6</accession>
<gene>
    <name evidence="2" type="ORF">PAN31108_03247</name>
</gene>
<name>A0A5E4WIC6_9BURK</name>
<dbReference type="RefSeq" id="WP_150669838.1">
    <property type="nucleotide sequence ID" value="NZ_CABPSB010000011.1"/>
</dbReference>
<dbReference type="GO" id="GO:0032259">
    <property type="term" value="P:methylation"/>
    <property type="evidence" value="ECO:0007669"/>
    <property type="project" value="UniProtKB-KW"/>
</dbReference>
<dbReference type="Gene3D" id="3.40.50.150">
    <property type="entry name" value="Vaccinia Virus protein VP39"/>
    <property type="match status" value="1"/>
</dbReference>
<evidence type="ECO:0000313" key="2">
    <source>
        <dbReference type="EMBL" id="VVE23344.1"/>
    </source>
</evidence>
<dbReference type="CDD" id="cd02440">
    <property type="entry name" value="AdoMet_MTases"/>
    <property type="match status" value="1"/>
</dbReference>
<proteinExistence type="predicted"/>
<dbReference type="AlphaFoldDB" id="A0A5E4WIC6"/>
<reference evidence="2 3" key="1">
    <citation type="submission" date="2019-08" db="EMBL/GenBank/DDBJ databases">
        <authorList>
            <person name="Peeters C."/>
        </authorList>
    </citation>
    <scope>NUCLEOTIDE SEQUENCE [LARGE SCALE GENOMIC DNA]</scope>
    <source>
        <strain evidence="2 3">LMG 31108</strain>
    </source>
</reference>
<dbReference type="EMBL" id="CABPSB010000011">
    <property type="protein sequence ID" value="VVE23344.1"/>
    <property type="molecule type" value="Genomic_DNA"/>
</dbReference>
<dbReference type="Proteomes" id="UP000406256">
    <property type="component" value="Unassembled WGS sequence"/>
</dbReference>
<keyword evidence="2" id="KW-0489">Methyltransferase</keyword>